<organism evidence="1 2">
    <name type="scientific">Aphis glycines</name>
    <name type="common">Soybean aphid</name>
    <dbReference type="NCBI Taxonomy" id="307491"/>
    <lineage>
        <taxon>Eukaryota</taxon>
        <taxon>Metazoa</taxon>
        <taxon>Ecdysozoa</taxon>
        <taxon>Arthropoda</taxon>
        <taxon>Hexapoda</taxon>
        <taxon>Insecta</taxon>
        <taxon>Pterygota</taxon>
        <taxon>Neoptera</taxon>
        <taxon>Paraneoptera</taxon>
        <taxon>Hemiptera</taxon>
        <taxon>Sternorrhyncha</taxon>
        <taxon>Aphidomorpha</taxon>
        <taxon>Aphidoidea</taxon>
        <taxon>Aphididae</taxon>
        <taxon>Aphidini</taxon>
        <taxon>Aphis</taxon>
        <taxon>Aphis</taxon>
    </lineage>
</organism>
<reference evidence="1 2" key="1">
    <citation type="submission" date="2019-08" db="EMBL/GenBank/DDBJ databases">
        <title>The genome of the soybean aphid Biotype 1, its phylome, world population structure and adaptation to the North American continent.</title>
        <authorList>
            <person name="Giordano R."/>
            <person name="Donthu R.K."/>
            <person name="Hernandez A.G."/>
            <person name="Wright C.L."/>
            <person name="Zimin A.V."/>
        </authorList>
    </citation>
    <scope>NUCLEOTIDE SEQUENCE [LARGE SCALE GENOMIC DNA]</scope>
    <source>
        <tissue evidence="1">Whole aphids</tissue>
    </source>
</reference>
<gene>
    <name evidence="1" type="ORF">AGLY_006181</name>
</gene>
<evidence type="ECO:0000313" key="1">
    <source>
        <dbReference type="EMBL" id="KAE9538209.1"/>
    </source>
</evidence>
<dbReference type="AlphaFoldDB" id="A0A6G0TUA7"/>
<keyword evidence="2" id="KW-1185">Reference proteome</keyword>
<dbReference type="EMBL" id="VYZN01000017">
    <property type="protein sequence ID" value="KAE9538209.1"/>
    <property type="molecule type" value="Genomic_DNA"/>
</dbReference>
<evidence type="ECO:0000313" key="2">
    <source>
        <dbReference type="Proteomes" id="UP000475862"/>
    </source>
</evidence>
<proteinExistence type="predicted"/>
<name>A0A6G0TUA7_APHGL</name>
<accession>A0A6G0TUA7</accession>
<protein>
    <submittedName>
        <fullName evidence="1">Uncharacterized protein</fullName>
    </submittedName>
</protein>
<sequence>MKCENYKLICKINNTQIDVLRYTHPRKNGKDRVRKDAVRVHDATVVFPSRVFGIRFSFFRNSRDPSAVISGAFTVHISSCVPTPLVSGPKSCPLLLAPPVTRCPQVLRRVRPRDNLPEKLPNPCFPDLSRTIFWARRLFAPVGQTPTHTHIAATTGVCPIAVTDPSSSRVWTE</sequence>
<dbReference type="Proteomes" id="UP000475862">
    <property type="component" value="Unassembled WGS sequence"/>
</dbReference>
<comment type="caution">
    <text evidence="1">The sequence shown here is derived from an EMBL/GenBank/DDBJ whole genome shotgun (WGS) entry which is preliminary data.</text>
</comment>